<comment type="caution">
    <text evidence="2">The sequence shown here is derived from an EMBL/GenBank/DDBJ whole genome shotgun (WGS) entry which is preliminary data.</text>
</comment>
<reference evidence="2" key="1">
    <citation type="submission" date="2023-08" db="EMBL/GenBank/DDBJ databases">
        <authorList>
            <person name="Audoor S."/>
            <person name="Bilcke G."/>
        </authorList>
    </citation>
    <scope>NUCLEOTIDE SEQUENCE</scope>
</reference>
<dbReference type="Proteomes" id="UP001295423">
    <property type="component" value="Unassembled WGS sequence"/>
</dbReference>
<feature type="compositionally biased region" description="Basic residues" evidence="1">
    <location>
        <begin position="90"/>
        <end position="100"/>
    </location>
</feature>
<evidence type="ECO:0000313" key="2">
    <source>
        <dbReference type="EMBL" id="CAJ1951418.1"/>
    </source>
</evidence>
<dbReference type="AlphaFoldDB" id="A0AAD2FS11"/>
<proteinExistence type="predicted"/>
<feature type="compositionally biased region" description="Polar residues" evidence="1">
    <location>
        <begin position="37"/>
        <end position="55"/>
    </location>
</feature>
<gene>
    <name evidence="2" type="ORF">CYCCA115_LOCUS13063</name>
</gene>
<keyword evidence="3" id="KW-1185">Reference proteome</keyword>
<feature type="region of interest" description="Disordered" evidence="1">
    <location>
        <begin position="37"/>
        <end position="100"/>
    </location>
</feature>
<feature type="compositionally biased region" description="Basic and acidic residues" evidence="1">
    <location>
        <begin position="58"/>
        <end position="68"/>
    </location>
</feature>
<sequence>MPSLLNPYRDFFHCAGQEFEYEMDVANEVVDSSIASIMPSTPNRYTSATQATRGTPSRRADTMQDDAHSMVGFPPSASPSLGQSSAPRSTTRHVRKVSRS</sequence>
<evidence type="ECO:0000256" key="1">
    <source>
        <dbReference type="SAM" id="MobiDB-lite"/>
    </source>
</evidence>
<dbReference type="EMBL" id="CAKOGP040001781">
    <property type="protein sequence ID" value="CAJ1951418.1"/>
    <property type="molecule type" value="Genomic_DNA"/>
</dbReference>
<organism evidence="2 3">
    <name type="scientific">Cylindrotheca closterium</name>
    <dbReference type="NCBI Taxonomy" id="2856"/>
    <lineage>
        <taxon>Eukaryota</taxon>
        <taxon>Sar</taxon>
        <taxon>Stramenopiles</taxon>
        <taxon>Ochrophyta</taxon>
        <taxon>Bacillariophyta</taxon>
        <taxon>Bacillariophyceae</taxon>
        <taxon>Bacillariophycidae</taxon>
        <taxon>Bacillariales</taxon>
        <taxon>Bacillariaceae</taxon>
        <taxon>Cylindrotheca</taxon>
    </lineage>
</organism>
<feature type="compositionally biased region" description="Polar residues" evidence="1">
    <location>
        <begin position="78"/>
        <end position="89"/>
    </location>
</feature>
<accession>A0AAD2FS11</accession>
<evidence type="ECO:0000313" key="3">
    <source>
        <dbReference type="Proteomes" id="UP001295423"/>
    </source>
</evidence>
<name>A0AAD2FS11_9STRA</name>
<protein>
    <submittedName>
        <fullName evidence="2">Uncharacterized protein</fullName>
    </submittedName>
</protein>